<keyword evidence="5 7" id="KW-1133">Transmembrane helix</keyword>
<keyword evidence="4 7" id="KW-0812">Transmembrane</keyword>
<feature type="transmembrane region" description="Helical" evidence="7">
    <location>
        <begin position="170"/>
        <end position="193"/>
    </location>
</feature>
<dbReference type="RefSeq" id="WP_344305879.1">
    <property type="nucleotide sequence ID" value="NZ_BAAANO010000001.1"/>
</dbReference>
<comment type="similarity">
    <text evidence="7">Belongs to the binding-protein-dependent transport system permease family.</text>
</comment>
<gene>
    <name evidence="10" type="ORF">GCM10009755_00420</name>
</gene>
<evidence type="ECO:0000256" key="3">
    <source>
        <dbReference type="ARBA" id="ARBA00022475"/>
    </source>
</evidence>
<protein>
    <submittedName>
        <fullName evidence="10">ABC transporter permease</fullName>
    </submittedName>
</protein>
<feature type="domain" description="ABC transmembrane type-1" evidence="9">
    <location>
        <begin position="104"/>
        <end position="305"/>
    </location>
</feature>
<dbReference type="PANTHER" id="PTHR43163:SF6">
    <property type="entry name" value="DIPEPTIDE TRANSPORT SYSTEM PERMEASE PROTEIN DPPB-RELATED"/>
    <property type="match status" value="1"/>
</dbReference>
<feature type="transmembrane region" description="Helical" evidence="7">
    <location>
        <begin position="235"/>
        <end position="262"/>
    </location>
</feature>
<dbReference type="SUPFAM" id="SSF161098">
    <property type="entry name" value="MetI-like"/>
    <property type="match status" value="1"/>
</dbReference>
<feature type="transmembrane region" description="Helical" evidence="7">
    <location>
        <begin position="140"/>
        <end position="164"/>
    </location>
</feature>
<proteinExistence type="inferred from homology"/>
<keyword evidence="2 7" id="KW-0813">Transport</keyword>
<evidence type="ECO:0000256" key="5">
    <source>
        <dbReference type="ARBA" id="ARBA00022989"/>
    </source>
</evidence>
<evidence type="ECO:0000256" key="6">
    <source>
        <dbReference type="ARBA" id="ARBA00023136"/>
    </source>
</evidence>
<dbReference type="Pfam" id="PF00528">
    <property type="entry name" value="BPD_transp_1"/>
    <property type="match status" value="1"/>
</dbReference>
<feature type="transmembrane region" description="Helical" evidence="7">
    <location>
        <begin position="282"/>
        <end position="305"/>
    </location>
</feature>
<evidence type="ECO:0000313" key="11">
    <source>
        <dbReference type="Proteomes" id="UP001500755"/>
    </source>
</evidence>
<comment type="subcellular location">
    <subcellularLocation>
        <location evidence="1 7">Cell membrane</location>
        <topology evidence="1 7">Multi-pass membrane protein</topology>
    </subcellularLocation>
</comment>
<comment type="caution">
    <text evidence="10">The sequence shown here is derived from an EMBL/GenBank/DDBJ whole genome shotgun (WGS) entry which is preliminary data.</text>
</comment>
<feature type="compositionally biased region" description="Basic and acidic residues" evidence="8">
    <location>
        <begin position="314"/>
        <end position="324"/>
    </location>
</feature>
<keyword evidence="3" id="KW-1003">Cell membrane</keyword>
<evidence type="ECO:0000259" key="9">
    <source>
        <dbReference type="PROSITE" id="PS50928"/>
    </source>
</evidence>
<organism evidence="10 11">
    <name type="scientific">Brevibacterium samyangense</name>
    <dbReference type="NCBI Taxonomy" id="366888"/>
    <lineage>
        <taxon>Bacteria</taxon>
        <taxon>Bacillati</taxon>
        <taxon>Actinomycetota</taxon>
        <taxon>Actinomycetes</taxon>
        <taxon>Micrococcales</taxon>
        <taxon>Brevibacteriaceae</taxon>
        <taxon>Brevibacterium</taxon>
    </lineage>
</organism>
<accession>A0ABN2T2E1</accession>
<keyword evidence="6 7" id="KW-0472">Membrane</keyword>
<dbReference type="InterPro" id="IPR045621">
    <property type="entry name" value="BPD_transp_1_N"/>
</dbReference>
<feature type="transmembrane region" description="Helical" evidence="7">
    <location>
        <begin position="14"/>
        <end position="35"/>
    </location>
</feature>
<feature type="transmembrane region" description="Helical" evidence="7">
    <location>
        <begin position="110"/>
        <end position="128"/>
    </location>
</feature>
<dbReference type="EMBL" id="BAAANO010000001">
    <property type="protein sequence ID" value="GAA1997271.1"/>
    <property type="molecule type" value="Genomic_DNA"/>
</dbReference>
<keyword evidence="11" id="KW-1185">Reference proteome</keyword>
<dbReference type="Pfam" id="PF19300">
    <property type="entry name" value="BPD_transp_1_N"/>
    <property type="match status" value="1"/>
</dbReference>
<dbReference type="PROSITE" id="PS50928">
    <property type="entry name" value="ABC_TM1"/>
    <property type="match status" value="1"/>
</dbReference>
<sequence length="338" mass="35021">MTHNPTARLVATRLLHGLLVLWAAYTLSFLVLYALPGDPVAIMLGGADQISASPEQVAALRAEYGFDKPLPVQYLLALAAALTGDLGTSYATGQPVTAAILAALPGTLELAFAALVPAVLGGAALALAAAHARRPFLRNLLAGLPGLGISLPTFWVGLVLLQVFSFRLGLVPALGATGIAGLVLPALTLALPIGATIAQVLLRALDSAESEQFVTTFRAAGLGRGRILLTHRLRIALVSLVSIGGVLAGNLLGGAVVVETVFTRNGLGRLAESSVTAQDIPVVQGIVVFSALVFVLVNLVTDLLYPVLDPRTRERTRERVRTPERQAGPVATAEAVPA</sequence>
<feature type="region of interest" description="Disordered" evidence="8">
    <location>
        <begin position="314"/>
        <end position="338"/>
    </location>
</feature>
<reference evidence="10 11" key="1">
    <citation type="journal article" date="2019" name="Int. J. Syst. Evol. Microbiol.">
        <title>The Global Catalogue of Microorganisms (GCM) 10K type strain sequencing project: providing services to taxonomists for standard genome sequencing and annotation.</title>
        <authorList>
            <consortium name="The Broad Institute Genomics Platform"/>
            <consortium name="The Broad Institute Genome Sequencing Center for Infectious Disease"/>
            <person name="Wu L."/>
            <person name="Ma J."/>
        </authorList>
    </citation>
    <scope>NUCLEOTIDE SEQUENCE [LARGE SCALE GENOMIC DNA]</scope>
    <source>
        <strain evidence="10 11">JCM 14546</strain>
    </source>
</reference>
<dbReference type="InterPro" id="IPR000515">
    <property type="entry name" value="MetI-like"/>
</dbReference>
<name>A0ABN2T2E1_9MICO</name>
<evidence type="ECO:0000256" key="1">
    <source>
        <dbReference type="ARBA" id="ARBA00004651"/>
    </source>
</evidence>
<dbReference type="Gene3D" id="1.10.3720.10">
    <property type="entry name" value="MetI-like"/>
    <property type="match status" value="1"/>
</dbReference>
<dbReference type="Proteomes" id="UP001500755">
    <property type="component" value="Unassembled WGS sequence"/>
</dbReference>
<evidence type="ECO:0000256" key="2">
    <source>
        <dbReference type="ARBA" id="ARBA00022448"/>
    </source>
</evidence>
<evidence type="ECO:0000256" key="8">
    <source>
        <dbReference type="SAM" id="MobiDB-lite"/>
    </source>
</evidence>
<dbReference type="CDD" id="cd06261">
    <property type="entry name" value="TM_PBP2"/>
    <property type="match status" value="1"/>
</dbReference>
<evidence type="ECO:0000313" key="10">
    <source>
        <dbReference type="EMBL" id="GAA1997271.1"/>
    </source>
</evidence>
<evidence type="ECO:0000256" key="7">
    <source>
        <dbReference type="RuleBase" id="RU363032"/>
    </source>
</evidence>
<dbReference type="InterPro" id="IPR035906">
    <property type="entry name" value="MetI-like_sf"/>
</dbReference>
<dbReference type="PANTHER" id="PTHR43163">
    <property type="entry name" value="DIPEPTIDE TRANSPORT SYSTEM PERMEASE PROTEIN DPPB-RELATED"/>
    <property type="match status" value="1"/>
</dbReference>
<evidence type="ECO:0000256" key="4">
    <source>
        <dbReference type="ARBA" id="ARBA00022692"/>
    </source>
</evidence>